<name>A0ABW5DQP5_9PROT</name>
<keyword evidence="2" id="KW-1185">Reference proteome</keyword>
<proteinExistence type="predicted"/>
<sequence length="119" mass="13500">MSGQDLFVGDELVRLQVEHYHVRLLFKEATLQLGAAFSITDDQGRVEILKPHEKTGEFGLLWQLLGVVAKEIAWAENHGDEVVMIFENGWKLTLAPAIDNHYRATVYAGDLDNNIIYDF</sequence>
<dbReference type="RefSeq" id="WP_379876500.1">
    <property type="nucleotide sequence ID" value="NZ_JBHUIP010000011.1"/>
</dbReference>
<evidence type="ECO:0000313" key="2">
    <source>
        <dbReference type="Proteomes" id="UP001597295"/>
    </source>
</evidence>
<gene>
    <name evidence="1" type="ORF">ACFSM5_11360</name>
</gene>
<dbReference type="Proteomes" id="UP001597295">
    <property type="component" value="Unassembled WGS sequence"/>
</dbReference>
<evidence type="ECO:0008006" key="3">
    <source>
        <dbReference type="Google" id="ProtNLM"/>
    </source>
</evidence>
<organism evidence="1 2">
    <name type="scientific">Lacibacterium aquatile</name>
    <dbReference type="NCBI Taxonomy" id="1168082"/>
    <lineage>
        <taxon>Bacteria</taxon>
        <taxon>Pseudomonadati</taxon>
        <taxon>Pseudomonadota</taxon>
        <taxon>Alphaproteobacteria</taxon>
        <taxon>Rhodospirillales</taxon>
        <taxon>Rhodospirillaceae</taxon>
    </lineage>
</organism>
<accession>A0ABW5DQP5</accession>
<reference evidence="2" key="1">
    <citation type="journal article" date="2019" name="Int. J. Syst. Evol. Microbiol.">
        <title>The Global Catalogue of Microorganisms (GCM) 10K type strain sequencing project: providing services to taxonomists for standard genome sequencing and annotation.</title>
        <authorList>
            <consortium name="The Broad Institute Genomics Platform"/>
            <consortium name="The Broad Institute Genome Sequencing Center for Infectious Disease"/>
            <person name="Wu L."/>
            <person name="Ma J."/>
        </authorList>
    </citation>
    <scope>NUCLEOTIDE SEQUENCE [LARGE SCALE GENOMIC DNA]</scope>
    <source>
        <strain evidence="2">CGMCC 1.19062</strain>
    </source>
</reference>
<comment type="caution">
    <text evidence="1">The sequence shown here is derived from an EMBL/GenBank/DDBJ whole genome shotgun (WGS) entry which is preliminary data.</text>
</comment>
<evidence type="ECO:0000313" key="1">
    <source>
        <dbReference type="EMBL" id="MFD2263488.1"/>
    </source>
</evidence>
<dbReference type="EMBL" id="JBHUIP010000011">
    <property type="protein sequence ID" value="MFD2263488.1"/>
    <property type="molecule type" value="Genomic_DNA"/>
</dbReference>
<protein>
    <recommendedName>
        <fullName evidence="3">Integron gene cassette protein</fullName>
    </recommendedName>
</protein>